<organism evidence="2">
    <name type="scientific">Listeria monocytogenes</name>
    <dbReference type="NCBI Taxonomy" id="1639"/>
    <lineage>
        <taxon>Bacteria</taxon>
        <taxon>Bacillati</taxon>
        <taxon>Bacillota</taxon>
        <taxon>Bacilli</taxon>
        <taxon>Bacillales</taxon>
        <taxon>Listeriaceae</taxon>
        <taxon>Listeria</taxon>
    </lineage>
</organism>
<dbReference type="AlphaFoldDB" id="A0A686XRL1"/>
<dbReference type="Proteomes" id="UP000840567">
    <property type="component" value="Unassembled WGS sequence"/>
</dbReference>
<dbReference type="EMBL" id="AALGDA010000086">
    <property type="protein sequence ID" value="ECY9784278.1"/>
    <property type="molecule type" value="Genomic_DNA"/>
</dbReference>
<evidence type="ECO:0000313" key="3">
    <source>
        <dbReference type="EMBL" id="ECY9784278.1"/>
    </source>
</evidence>
<dbReference type="RefSeq" id="WP_049961603.1">
    <property type="nucleotide sequence ID" value="NZ_CP168882.1"/>
</dbReference>
<dbReference type="Proteomes" id="UP000489121">
    <property type="component" value="Unassembled WGS sequence"/>
</dbReference>
<evidence type="ECO:0000313" key="5">
    <source>
        <dbReference type="EMBL" id="HAA8491765.1"/>
    </source>
</evidence>
<dbReference type="InterPro" id="IPR027417">
    <property type="entry name" value="P-loop_NTPase"/>
</dbReference>
<reference evidence="4 8" key="1">
    <citation type="journal article" date="2018" name="Genome Biol.">
        <title>SKESA: strategic k-mer extension for scrupulous assemblies.</title>
        <authorList>
            <person name="Souvorov A."/>
            <person name="Agarwala R."/>
            <person name="Lipman D.J."/>
        </authorList>
    </citation>
    <scope>NUCLEOTIDE SEQUENCE [LARGE SCALE GENOMIC DNA]</scope>
    <source>
        <strain evidence="4">09CEB371LM</strain>
        <strain evidence="5">Sam_F526FDD3-C0F7-43DB-B204-E231FEF9C926</strain>
    </source>
</reference>
<dbReference type="PANTHER" id="PTHR30121">
    <property type="entry name" value="UNCHARACTERIZED PROTEIN YJGR-RELATED"/>
    <property type="match status" value="1"/>
</dbReference>
<comment type="caution">
    <text evidence="2">The sequence shown here is derived from an EMBL/GenBank/DDBJ whole genome shotgun (WGS) entry which is preliminary data.</text>
</comment>
<keyword evidence="2" id="KW-0067">ATP-binding</keyword>
<dbReference type="EMBL" id="AAAIXK010000012">
    <property type="protein sequence ID" value="EAC5551949.1"/>
    <property type="molecule type" value="Genomic_DNA"/>
</dbReference>
<proteinExistence type="predicted"/>
<evidence type="ECO:0000313" key="1">
    <source>
        <dbReference type="EMBL" id="EAC5551949.1"/>
    </source>
</evidence>
<dbReference type="EMBL" id="DAAEQL010000013">
    <property type="protein sequence ID" value="HAA8491765.1"/>
    <property type="molecule type" value="Genomic_DNA"/>
</dbReference>
<dbReference type="Proteomes" id="UP000365297">
    <property type="component" value="Unassembled WGS sequence"/>
</dbReference>
<reference evidence="4" key="4">
    <citation type="submission" date="2019-10" db="EMBL/GenBank/DDBJ databases">
        <authorList>
            <consortium name="NCBI Pathogen Detection Project"/>
        </authorList>
    </citation>
    <scope>NUCLEOTIDE SEQUENCE</scope>
    <source>
        <strain evidence="4">09CEB371LM</strain>
        <strain evidence="5">Sam_F526FDD3-C0F7-43DB-B204-E231FEF9C926</strain>
    </source>
</reference>
<evidence type="ECO:0000313" key="7">
    <source>
        <dbReference type="Proteomes" id="UP000489121"/>
    </source>
</evidence>
<evidence type="ECO:0000313" key="6">
    <source>
        <dbReference type="Proteomes" id="UP000365297"/>
    </source>
</evidence>
<keyword evidence="2" id="KW-0547">Nucleotide-binding</keyword>
<dbReference type="Gene3D" id="3.40.50.300">
    <property type="entry name" value="P-loop containing nucleotide triphosphate hydrolases"/>
    <property type="match status" value="1"/>
</dbReference>
<dbReference type="PANTHER" id="PTHR30121:SF6">
    <property type="entry name" value="SLR6007 PROTEIN"/>
    <property type="match status" value="1"/>
</dbReference>
<dbReference type="GO" id="GO:0005524">
    <property type="term" value="F:ATP binding"/>
    <property type="evidence" value="ECO:0007669"/>
    <property type="project" value="UniProtKB-KW"/>
</dbReference>
<protein>
    <submittedName>
        <fullName evidence="2">ATP-binding protein</fullName>
    </submittedName>
</protein>
<dbReference type="InterPro" id="IPR051162">
    <property type="entry name" value="T4SS_component"/>
</dbReference>
<evidence type="ECO:0000313" key="8">
    <source>
        <dbReference type="Proteomes" id="UP000840567"/>
    </source>
</evidence>
<sequence length="648" mass="74076">MKNFILKKSRKTKPEKTVNINKEFLSIIAPEGGVTFKEDRYVKTGNGYEACIHIIDTPVNVGQYWLADIINRDDTVVVLDVVSENRAVTLKKLKKAMSEQQSRTFEERTIQEKYSAQYELEVLEDLNRQIAEQGEIIKEIHIRIYVAASDTETLDKKVGIIKEDLDGRSFRSSVFLFEEKDEWLSKIISIDEQKKLASKRPGKGVPASTLGAGYFLDHTFLNDTTGFPLATTATGGSFIWDIFTVNGKRTFFNAIVLGNMGMGKSTLLKLIEEDAYAKNYFIRGYDKVRDYEFLVKQQGGKYLTLDGTDGKLNPLDIYATATKGEEASEIDIRGSFQQHISKVCTLFQFMSRDATDSDLKVFEQLLISFYIHKKLWGKNISDEELERIGVVNLAPERYPTMSEFLHYAEQVFKVKSQEGISTNMQMMYEKVILTLRNMVESYGDVFDGITTMRDFSDEQVVFFDIRGLSNMKQQVFHAQLYMSLTLIWNHAVQHGMKVKRMIEAGEISFAEAIKTLILIDECHNLINESNIFAVETITNFQREMRKFLAGILFATQSPNEMLPDGMDSSTQSKLRTVFNLTQYKFLMGMDSSVIPKLKSVMEETFTQNEYEIITALDKGQALYYDREHKMLLDIEASDEQLARYKGGA</sequence>
<dbReference type="SUPFAM" id="SSF52540">
    <property type="entry name" value="P-loop containing nucleoside triphosphate hydrolases"/>
    <property type="match status" value="1"/>
</dbReference>
<dbReference type="EMBL" id="AAKFCP010000041">
    <property type="protein sequence ID" value="ECR2347354.1"/>
    <property type="molecule type" value="Genomic_DNA"/>
</dbReference>
<dbReference type="Gene3D" id="1.10.8.730">
    <property type="match status" value="1"/>
</dbReference>
<name>A0A686XRL1_LISMN</name>
<accession>A0A686XRL1</accession>
<dbReference type="EMBL" id="DAAEEB010000016">
    <property type="protein sequence ID" value="HAA8054539.1"/>
    <property type="molecule type" value="Genomic_DNA"/>
</dbReference>
<gene>
    <name evidence="1" type="ORF">ARY78_16165</name>
    <name evidence="2" type="ORF">F1F65_15595</name>
    <name evidence="3" type="ORF">F6515_14975</name>
    <name evidence="4" type="ORF">GHH22_15495</name>
    <name evidence="5" type="ORF">GHO09_14810</name>
</gene>
<reference evidence="2" key="2">
    <citation type="submission" date="2019-09" db="EMBL/GenBank/DDBJ databases">
        <authorList>
            <consortium name="GenomeTrakr: Next Generation Sequencing Network for Food Pathogen Tracability"/>
        </authorList>
    </citation>
    <scope>NUCLEOTIDE SEQUENCE</scope>
    <source>
        <strain evidence="1 6">FDA00007096</strain>
        <strain evidence="2">FDA00014666</strain>
    </source>
</reference>
<evidence type="ECO:0000313" key="4">
    <source>
        <dbReference type="EMBL" id="HAA8054539.1"/>
    </source>
</evidence>
<reference evidence="3 7" key="3">
    <citation type="submission" date="2019-09" db="EMBL/GenBank/DDBJ databases">
        <authorList>
            <consortium name="PulseNet: The National Subtyping Network for Foodborne Disease Surveillance"/>
            <person name="Tarr C.L."/>
            <person name="Trees E."/>
            <person name="Katz L.S."/>
            <person name="Carleton-Romer H.A."/>
            <person name="Stroika S."/>
            <person name="Kucerova Z."/>
            <person name="Roache K.F."/>
            <person name="Sabol A.L."/>
            <person name="Besser J."/>
            <person name="Gerner-Smidt P."/>
        </authorList>
    </citation>
    <scope>NUCLEOTIDE SEQUENCE [LARGE SCALE GENOMIC DNA]</scope>
    <source>
        <strain evidence="3 7">PNUSAL005692</strain>
    </source>
</reference>
<dbReference type="Proteomes" id="UP000840039">
    <property type="component" value="Unassembled WGS sequence"/>
</dbReference>
<evidence type="ECO:0000313" key="2">
    <source>
        <dbReference type="EMBL" id="ECR2347354.1"/>
    </source>
</evidence>